<gene>
    <name evidence="2" type="ORF">OXX778_LOCUS7011</name>
</gene>
<evidence type="ECO:0000313" key="2">
    <source>
        <dbReference type="EMBL" id="CAF0811755.1"/>
    </source>
</evidence>
<feature type="transmembrane region" description="Helical" evidence="1">
    <location>
        <begin position="47"/>
        <end position="70"/>
    </location>
</feature>
<name>A0A813TF56_9BILA</name>
<accession>A0A813TF56</accession>
<reference evidence="2" key="1">
    <citation type="submission" date="2021-02" db="EMBL/GenBank/DDBJ databases">
        <authorList>
            <person name="Nowell W R."/>
        </authorList>
    </citation>
    <scope>NUCLEOTIDE SEQUENCE</scope>
    <source>
        <strain evidence="2">Ploen Becks lab</strain>
    </source>
</reference>
<keyword evidence="1" id="KW-0812">Transmembrane</keyword>
<sequence>MSSQNSMRKRLQPYSHDHRVVNDFDDLIDFALPLVNENFNLSHEDLFYLRCFLLIYFILQFICCLLLFVLNNWHYIALWYDTFKRRGIYPKKFKNTLSVMNFSNKTNKSN</sequence>
<dbReference type="AlphaFoldDB" id="A0A813TF56"/>
<evidence type="ECO:0000256" key="1">
    <source>
        <dbReference type="SAM" id="Phobius"/>
    </source>
</evidence>
<organism evidence="2 3">
    <name type="scientific">Brachionus calyciflorus</name>
    <dbReference type="NCBI Taxonomy" id="104777"/>
    <lineage>
        <taxon>Eukaryota</taxon>
        <taxon>Metazoa</taxon>
        <taxon>Spiralia</taxon>
        <taxon>Gnathifera</taxon>
        <taxon>Rotifera</taxon>
        <taxon>Eurotatoria</taxon>
        <taxon>Monogononta</taxon>
        <taxon>Pseudotrocha</taxon>
        <taxon>Ploima</taxon>
        <taxon>Brachionidae</taxon>
        <taxon>Brachionus</taxon>
    </lineage>
</organism>
<keyword evidence="3" id="KW-1185">Reference proteome</keyword>
<dbReference type="Proteomes" id="UP000663879">
    <property type="component" value="Unassembled WGS sequence"/>
</dbReference>
<evidence type="ECO:0000313" key="3">
    <source>
        <dbReference type="Proteomes" id="UP000663879"/>
    </source>
</evidence>
<keyword evidence="1" id="KW-1133">Transmembrane helix</keyword>
<comment type="caution">
    <text evidence="2">The sequence shown here is derived from an EMBL/GenBank/DDBJ whole genome shotgun (WGS) entry which is preliminary data.</text>
</comment>
<protein>
    <submittedName>
        <fullName evidence="2">Uncharacterized protein</fullName>
    </submittedName>
</protein>
<dbReference type="EMBL" id="CAJNOC010000869">
    <property type="protein sequence ID" value="CAF0811755.1"/>
    <property type="molecule type" value="Genomic_DNA"/>
</dbReference>
<keyword evidence="1" id="KW-0472">Membrane</keyword>
<proteinExistence type="predicted"/>